<evidence type="ECO:0000313" key="2">
    <source>
        <dbReference type="Proteomes" id="UP001055811"/>
    </source>
</evidence>
<dbReference type="EMBL" id="CM042011">
    <property type="protein sequence ID" value="KAI3766130.1"/>
    <property type="molecule type" value="Genomic_DNA"/>
</dbReference>
<proteinExistence type="predicted"/>
<name>A0ACB9F5E0_CICIN</name>
<dbReference type="Proteomes" id="UP001055811">
    <property type="component" value="Linkage Group LG03"/>
</dbReference>
<reference evidence="2" key="1">
    <citation type="journal article" date="2022" name="Mol. Ecol. Resour.">
        <title>The genomes of chicory, endive, great burdock and yacon provide insights into Asteraceae palaeo-polyploidization history and plant inulin production.</title>
        <authorList>
            <person name="Fan W."/>
            <person name="Wang S."/>
            <person name="Wang H."/>
            <person name="Wang A."/>
            <person name="Jiang F."/>
            <person name="Liu H."/>
            <person name="Zhao H."/>
            <person name="Xu D."/>
            <person name="Zhang Y."/>
        </authorList>
    </citation>
    <scope>NUCLEOTIDE SEQUENCE [LARGE SCALE GENOMIC DNA]</scope>
    <source>
        <strain evidence="2">cv. Punajuju</strain>
    </source>
</reference>
<sequence length="81" mass="8521">MEFVQSLPPTPSPTAAVPGSLPFDAAAPFSIASVAFQSQDSGERFSSLLNVFFTDDSSLTDDGVPLSATTKWNHTLQVCDG</sequence>
<organism evidence="1 2">
    <name type="scientific">Cichorium intybus</name>
    <name type="common">Chicory</name>
    <dbReference type="NCBI Taxonomy" id="13427"/>
    <lineage>
        <taxon>Eukaryota</taxon>
        <taxon>Viridiplantae</taxon>
        <taxon>Streptophyta</taxon>
        <taxon>Embryophyta</taxon>
        <taxon>Tracheophyta</taxon>
        <taxon>Spermatophyta</taxon>
        <taxon>Magnoliopsida</taxon>
        <taxon>eudicotyledons</taxon>
        <taxon>Gunneridae</taxon>
        <taxon>Pentapetalae</taxon>
        <taxon>asterids</taxon>
        <taxon>campanulids</taxon>
        <taxon>Asterales</taxon>
        <taxon>Asteraceae</taxon>
        <taxon>Cichorioideae</taxon>
        <taxon>Cichorieae</taxon>
        <taxon>Cichoriinae</taxon>
        <taxon>Cichorium</taxon>
    </lineage>
</organism>
<reference evidence="1 2" key="2">
    <citation type="journal article" date="2022" name="Mol. Ecol. Resour.">
        <title>The genomes of chicory, endive, great burdock and yacon provide insights into Asteraceae paleo-polyploidization history and plant inulin production.</title>
        <authorList>
            <person name="Fan W."/>
            <person name="Wang S."/>
            <person name="Wang H."/>
            <person name="Wang A."/>
            <person name="Jiang F."/>
            <person name="Liu H."/>
            <person name="Zhao H."/>
            <person name="Xu D."/>
            <person name="Zhang Y."/>
        </authorList>
    </citation>
    <scope>NUCLEOTIDE SEQUENCE [LARGE SCALE GENOMIC DNA]</scope>
    <source>
        <strain evidence="2">cv. Punajuju</strain>
        <tissue evidence="1">Leaves</tissue>
    </source>
</reference>
<evidence type="ECO:0000313" key="1">
    <source>
        <dbReference type="EMBL" id="KAI3766130.1"/>
    </source>
</evidence>
<gene>
    <name evidence="1" type="ORF">L2E82_16180</name>
</gene>
<comment type="caution">
    <text evidence="1">The sequence shown here is derived from an EMBL/GenBank/DDBJ whole genome shotgun (WGS) entry which is preliminary data.</text>
</comment>
<keyword evidence="2" id="KW-1185">Reference proteome</keyword>
<accession>A0ACB9F5E0</accession>
<protein>
    <submittedName>
        <fullName evidence="1">Uncharacterized protein</fullName>
    </submittedName>
</protein>